<dbReference type="AlphaFoldDB" id="A0A238JHR3"/>
<protein>
    <submittedName>
        <fullName evidence="1">Uncharacterized protein</fullName>
    </submittedName>
</protein>
<sequence>MELPIHYPSMRSELITYLEELADLEYQRRHWLGGSHGAKSMFDYAVHFFFDDTDLGEDPSACIGVFLFDQSEAEHLSKLVQVLDVLIDRHGTTCNDQQFTQLPEWPHVTRLAREALEVCRGRGLDRCGDGE</sequence>
<proteinExistence type="predicted"/>
<dbReference type="RefSeq" id="WP_133840864.1">
    <property type="nucleotide sequence ID" value="NZ_FXXP01000003.1"/>
</dbReference>
<name>A0A238JHR3_9RHOB</name>
<evidence type="ECO:0000313" key="2">
    <source>
        <dbReference type="Proteomes" id="UP000225972"/>
    </source>
</evidence>
<keyword evidence="2" id="KW-1185">Reference proteome</keyword>
<reference evidence="2" key="1">
    <citation type="submission" date="2017-05" db="EMBL/GenBank/DDBJ databases">
        <authorList>
            <person name="Rodrigo-Torres L."/>
            <person name="Arahal R. D."/>
            <person name="Lucena T."/>
        </authorList>
    </citation>
    <scope>NUCLEOTIDE SEQUENCE [LARGE SCALE GENOMIC DNA]</scope>
    <source>
        <strain evidence="2">CECT 8649</strain>
    </source>
</reference>
<evidence type="ECO:0000313" key="1">
    <source>
        <dbReference type="EMBL" id="SMX29744.1"/>
    </source>
</evidence>
<dbReference type="Pfam" id="PF25656">
    <property type="entry name" value="DUF7945"/>
    <property type="match status" value="1"/>
</dbReference>
<gene>
    <name evidence="1" type="ORF">TRP8649_03883</name>
</gene>
<organism evidence="1 2">
    <name type="scientific">Pelagimonas phthalicica</name>
    <dbReference type="NCBI Taxonomy" id="1037362"/>
    <lineage>
        <taxon>Bacteria</taxon>
        <taxon>Pseudomonadati</taxon>
        <taxon>Pseudomonadota</taxon>
        <taxon>Alphaproteobacteria</taxon>
        <taxon>Rhodobacterales</taxon>
        <taxon>Roseobacteraceae</taxon>
        <taxon>Pelagimonas</taxon>
    </lineage>
</organism>
<dbReference type="NCBIfam" id="NF047838">
    <property type="entry name" value="SCO4402_fam"/>
    <property type="match status" value="1"/>
</dbReference>
<dbReference type="Proteomes" id="UP000225972">
    <property type="component" value="Unassembled WGS sequence"/>
</dbReference>
<dbReference type="InterPro" id="IPR057705">
    <property type="entry name" value="DUF7945"/>
</dbReference>
<accession>A0A238JHR3</accession>
<dbReference type="EMBL" id="FXXP01000003">
    <property type="protein sequence ID" value="SMX29744.1"/>
    <property type="molecule type" value="Genomic_DNA"/>
</dbReference>
<dbReference type="OrthoDB" id="8454954at2"/>